<evidence type="ECO:0000313" key="1">
    <source>
        <dbReference type="EMBL" id="NVO78425.1"/>
    </source>
</evidence>
<sequence length="129" mass="14682">MRLTRLVCQRLMGLLVMLALTYPVLAQVAPELRQFPPNTLRGVLDMSAYPDVKMDGKLRYLAPSSRIYGTDNLIVLPSTLNDSQIQVNYTENPFGDIDKIWILTRTEIGQTLPVPEVWKPIPFKNPEIK</sequence>
<dbReference type="Proteomes" id="UP000588051">
    <property type="component" value="Unassembled WGS sequence"/>
</dbReference>
<accession>A0A850QLJ2</accession>
<gene>
    <name evidence="1" type="ORF">HV832_11345</name>
</gene>
<organism evidence="1 2">
    <name type="scientific">Undibacterium oligocarboniphilum</name>
    <dbReference type="NCBI Taxonomy" id="666702"/>
    <lineage>
        <taxon>Bacteria</taxon>
        <taxon>Pseudomonadati</taxon>
        <taxon>Pseudomonadota</taxon>
        <taxon>Betaproteobacteria</taxon>
        <taxon>Burkholderiales</taxon>
        <taxon>Oxalobacteraceae</taxon>
        <taxon>Undibacterium</taxon>
    </lineage>
</organism>
<dbReference type="EMBL" id="JABXYJ010000006">
    <property type="protein sequence ID" value="NVO78425.1"/>
    <property type="molecule type" value="Genomic_DNA"/>
</dbReference>
<evidence type="ECO:0000313" key="2">
    <source>
        <dbReference type="Proteomes" id="UP000588051"/>
    </source>
</evidence>
<keyword evidence="2" id="KW-1185">Reference proteome</keyword>
<dbReference type="AlphaFoldDB" id="A0A850QLJ2"/>
<dbReference type="RefSeq" id="WP_176803965.1">
    <property type="nucleotide sequence ID" value="NZ_JABXYJ010000006.1"/>
</dbReference>
<name>A0A850QLJ2_9BURK</name>
<protein>
    <submittedName>
        <fullName evidence="1">Uncharacterized protein</fullName>
    </submittedName>
</protein>
<comment type="caution">
    <text evidence="1">The sequence shown here is derived from an EMBL/GenBank/DDBJ whole genome shotgun (WGS) entry which is preliminary data.</text>
</comment>
<proteinExistence type="predicted"/>
<reference evidence="1 2" key="1">
    <citation type="submission" date="2020-06" db="EMBL/GenBank/DDBJ databases">
        <authorList>
            <person name="Qiu C."/>
            <person name="Liu Z."/>
        </authorList>
    </citation>
    <scope>NUCLEOTIDE SEQUENCE [LARGE SCALE GENOMIC DNA]</scope>
    <source>
        <strain evidence="1 2">EM 1</strain>
    </source>
</reference>